<dbReference type="EMBL" id="JBICRM010000002">
    <property type="protein sequence ID" value="MFG1702586.1"/>
    <property type="molecule type" value="Genomic_DNA"/>
</dbReference>
<evidence type="ECO:0000313" key="5">
    <source>
        <dbReference type="EMBL" id="MFG1702586.1"/>
    </source>
</evidence>
<feature type="domain" description="HTH araC/xylS-type" evidence="4">
    <location>
        <begin position="214"/>
        <end position="315"/>
    </location>
</feature>
<accession>A0ABW7A5I1</accession>
<dbReference type="PRINTS" id="PR00032">
    <property type="entry name" value="HTHARAC"/>
</dbReference>
<evidence type="ECO:0000313" key="6">
    <source>
        <dbReference type="Proteomes" id="UP001603978"/>
    </source>
</evidence>
<comment type="caution">
    <text evidence="5">The sequence shown here is derived from an EMBL/GenBank/DDBJ whole genome shotgun (WGS) entry which is preliminary data.</text>
</comment>
<keyword evidence="1" id="KW-0805">Transcription regulation</keyword>
<protein>
    <submittedName>
        <fullName evidence="5">Helix-turn-helix domain-containing protein</fullName>
    </submittedName>
</protein>
<dbReference type="InterPro" id="IPR050204">
    <property type="entry name" value="AraC_XylS_family_regulators"/>
</dbReference>
<dbReference type="InterPro" id="IPR020449">
    <property type="entry name" value="Tscrpt_reg_AraC-type_HTH"/>
</dbReference>
<gene>
    <name evidence="5" type="ORF">ACFLIM_05280</name>
</gene>
<dbReference type="Pfam" id="PF14525">
    <property type="entry name" value="AraC_binding_2"/>
    <property type="match status" value="1"/>
</dbReference>
<keyword evidence="6" id="KW-1185">Reference proteome</keyword>
<dbReference type="InterPro" id="IPR009057">
    <property type="entry name" value="Homeodomain-like_sf"/>
</dbReference>
<dbReference type="PANTHER" id="PTHR46796">
    <property type="entry name" value="HTH-TYPE TRANSCRIPTIONAL ACTIVATOR RHAS-RELATED"/>
    <property type="match status" value="1"/>
</dbReference>
<evidence type="ECO:0000256" key="1">
    <source>
        <dbReference type="ARBA" id="ARBA00023015"/>
    </source>
</evidence>
<dbReference type="InterPro" id="IPR011051">
    <property type="entry name" value="RmlC_Cupin_sf"/>
</dbReference>
<dbReference type="InterPro" id="IPR018060">
    <property type="entry name" value="HTH_AraC"/>
</dbReference>
<dbReference type="PANTHER" id="PTHR46796:SF6">
    <property type="entry name" value="ARAC SUBFAMILY"/>
    <property type="match status" value="1"/>
</dbReference>
<evidence type="ECO:0000256" key="2">
    <source>
        <dbReference type="ARBA" id="ARBA00023125"/>
    </source>
</evidence>
<dbReference type="RefSeq" id="WP_393162449.1">
    <property type="nucleotide sequence ID" value="NZ_JBICRM010000002.1"/>
</dbReference>
<dbReference type="PROSITE" id="PS01124">
    <property type="entry name" value="HTH_ARAC_FAMILY_2"/>
    <property type="match status" value="1"/>
</dbReference>
<sequence length="319" mass="34811">MSVVFQAEDEPVVSRRDYWQQIMRDLLAPLELRMPKGGDFHSRAVAAEVGAAQVFELSTSSGEAVRTQRLIRRADPRLCKIDVLVRGQLVVEQDGRQARLRPGDFVFVDLSRPCRWVNPVSAVNVAVSFPRGLLPLADRDLGGLTGTAMPGDRGTGALISSLTRQLPASLDGCPPAEGVRLGSAVLDLLAVALAGRADRVSAVPVETRQEVLLARVRAYIEERLGDPALSPATIAAAHHISLRLLYKLFEAQETSVAGWIRQRRLDRCRHDLLDPALRSRPVSAIAGRWGFGNAAHFSRAFRAAHGMPPAEFRELGVRG</sequence>
<dbReference type="SMART" id="SM00342">
    <property type="entry name" value="HTH_ARAC"/>
    <property type="match status" value="1"/>
</dbReference>
<reference evidence="5 6" key="1">
    <citation type="submission" date="2024-10" db="EMBL/GenBank/DDBJ databases">
        <authorList>
            <person name="Topkara A.R."/>
            <person name="Saygin H."/>
        </authorList>
    </citation>
    <scope>NUCLEOTIDE SEQUENCE [LARGE SCALE GENOMIC DNA]</scope>
    <source>
        <strain evidence="5 6">M3C6</strain>
    </source>
</reference>
<dbReference type="InterPro" id="IPR035418">
    <property type="entry name" value="AraC-bd_2"/>
</dbReference>
<keyword evidence="2" id="KW-0238">DNA-binding</keyword>
<dbReference type="Proteomes" id="UP001603978">
    <property type="component" value="Unassembled WGS sequence"/>
</dbReference>
<dbReference type="Gene3D" id="1.10.10.60">
    <property type="entry name" value="Homeodomain-like"/>
    <property type="match status" value="1"/>
</dbReference>
<organism evidence="5 6">
    <name type="scientific">Nonomuraea marmarensis</name>
    <dbReference type="NCBI Taxonomy" id="3351344"/>
    <lineage>
        <taxon>Bacteria</taxon>
        <taxon>Bacillati</taxon>
        <taxon>Actinomycetota</taxon>
        <taxon>Actinomycetes</taxon>
        <taxon>Streptosporangiales</taxon>
        <taxon>Streptosporangiaceae</taxon>
        <taxon>Nonomuraea</taxon>
    </lineage>
</organism>
<name>A0ABW7A5I1_9ACTN</name>
<proteinExistence type="predicted"/>
<dbReference type="Pfam" id="PF12833">
    <property type="entry name" value="HTH_18"/>
    <property type="match status" value="1"/>
</dbReference>
<dbReference type="SUPFAM" id="SSF51182">
    <property type="entry name" value="RmlC-like cupins"/>
    <property type="match status" value="1"/>
</dbReference>
<evidence type="ECO:0000259" key="4">
    <source>
        <dbReference type="PROSITE" id="PS01124"/>
    </source>
</evidence>
<keyword evidence="3" id="KW-0804">Transcription</keyword>
<dbReference type="SUPFAM" id="SSF46689">
    <property type="entry name" value="Homeodomain-like"/>
    <property type="match status" value="1"/>
</dbReference>
<evidence type="ECO:0000256" key="3">
    <source>
        <dbReference type="ARBA" id="ARBA00023163"/>
    </source>
</evidence>